<sequence length="146" mass="17015">MNRKNYLLRKATLEDYDFIYGVKKRTLRNHIEKIWGWDEEYQKKDFSENFIPSRNNIILVNDVNIGILEVAEEDKITYITELEILPEFQGKGIGSAVIKDILKDGKEKGKKVKIGCFKINEGAKSLYLRLGLKIVDETKTHFIFES</sequence>
<evidence type="ECO:0000259" key="1">
    <source>
        <dbReference type="PROSITE" id="PS51186"/>
    </source>
</evidence>
<dbReference type="EMBL" id="VSSQ01131806">
    <property type="protein sequence ID" value="MPN58722.1"/>
    <property type="molecule type" value="Genomic_DNA"/>
</dbReference>
<dbReference type="Pfam" id="PF00583">
    <property type="entry name" value="Acetyltransf_1"/>
    <property type="match status" value="1"/>
</dbReference>
<proteinExistence type="predicted"/>
<dbReference type="AlphaFoldDB" id="A0A645J6H6"/>
<dbReference type="GO" id="GO:0016747">
    <property type="term" value="F:acyltransferase activity, transferring groups other than amino-acyl groups"/>
    <property type="evidence" value="ECO:0007669"/>
    <property type="project" value="InterPro"/>
</dbReference>
<name>A0A645J6H6_9ZZZZ</name>
<dbReference type="Gene3D" id="3.40.630.30">
    <property type="match status" value="1"/>
</dbReference>
<reference evidence="2" key="1">
    <citation type="submission" date="2019-08" db="EMBL/GenBank/DDBJ databases">
        <authorList>
            <person name="Kucharzyk K."/>
            <person name="Murdoch R.W."/>
            <person name="Higgins S."/>
            <person name="Loffler F."/>
        </authorList>
    </citation>
    <scope>NUCLEOTIDE SEQUENCE</scope>
</reference>
<dbReference type="InterPro" id="IPR000182">
    <property type="entry name" value="GNAT_dom"/>
</dbReference>
<comment type="caution">
    <text evidence="2">The sequence shown here is derived from an EMBL/GenBank/DDBJ whole genome shotgun (WGS) entry which is preliminary data.</text>
</comment>
<dbReference type="InterPro" id="IPR016181">
    <property type="entry name" value="Acyl_CoA_acyltransferase"/>
</dbReference>
<protein>
    <recommendedName>
        <fullName evidence="1">N-acetyltransferase domain-containing protein</fullName>
    </recommendedName>
</protein>
<organism evidence="2">
    <name type="scientific">bioreactor metagenome</name>
    <dbReference type="NCBI Taxonomy" id="1076179"/>
    <lineage>
        <taxon>unclassified sequences</taxon>
        <taxon>metagenomes</taxon>
        <taxon>ecological metagenomes</taxon>
    </lineage>
</organism>
<dbReference type="SUPFAM" id="SSF55729">
    <property type="entry name" value="Acyl-CoA N-acyltransferases (Nat)"/>
    <property type="match status" value="1"/>
</dbReference>
<gene>
    <name evidence="2" type="ORF">SDC9_206434</name>
</gene>
<dbReference type="PROSITE" id="PS51186">
    <property type="entry name" value="GNAT"/>
    <property type="match status" value="1"/>
</dbReference>
<accession>A0A645J6H6</accession>
<dbReference type="CDD" id="cd04301">
    <property type="entry name" value="NAT_SF"/>
    <property type="match status" value="1"/>
</dbReference>
<evidence type="ECO:0000313" key="2">
    <source>
        <dbReference type="EMBL" id="MPN58722.1"/>
    </source>
</evidence>
<feature type="domain" description="N-acetyltransferase" evidence="1">
    <location>
        <begin position="6"/>
        <end position="146"/>
    </location>
</feature>